<dbReference type="GeneTree" id="ENSGT00940000154953"/>
<dbReference type="Ensembl" id="ENSOKIT00005106157.1">
    <property type="protein sequence ID" value="ENSOKIP00005099049.1"/>
    <property type="gene ID" value="ENSOKIG00005043556.1"/>
</dbReference>
<evidence type="ECO:0000256" key="1">
    <source>
        <dbReference type="ARBA" id="ARBA00004123"/>
    </source>
</evidence>
<dbReference type="Proteomes" id="UP000694557">
    <property type="component" value="Unassembled WGS sequence"/>
</dbReference>
<name>A0A8C7K9Q5_ONCKI</name>
<keyword evidence="4" id="KW-0804">Transcription</keyword>
<keyword evidence="2" id="KW-0597">Phosphoprotein</keyword>
<accession>A0A8C7K9Q5</accession>
<feature type="compositionally biased region" description="Basic residues" evidence="6">
    <location>
        <begin position="108"/>
        <end position="119"/>
    </location>
</feature>
<comment type="subcellular location">
    <subcellularLocation>
        <location evidence="1">Nucleus</location>
    </subcellularLocation>
</comment>
<proteinExistence type="predicted"/>
<sequence length="156" mass="17204">MATSLHEGPANQLDLLIRAVEASVHYQQSGTSIYCSDKTIEAAEALLHMDSVTSLRGDRSPDFIHAAMRPDVMTETVVEVSTEDCMDEDMEVTLIEEPDESEPDHQPVRKKKAGRKPKTHPPAVSNGSPDLSIKKKPREGKGGTHQIYRKDTSINP</sequence>
<evidence type="ECO:0000313" key="10">
    <source>
        <dbReference type="Proteomes" id="UP000694557"/>
    </source>
</evidence>
<reference evidence="8" key="1">
    <citation type="submission" date="2025-05" db="UniProtKB">
        <authorList>
            <consortium name="Ensembl"/>
        </authorList>
    </citation>
    <scope>IDENTIFICATION</scope>
</reference>
<keyword evidence="10" id="KW-1185">Reference proteome</keyword>
<evidence type="ECO:0000313" key="8">
    <source>
        <dbReference type="Ensembl" id="ENSOKIP00005099049.1"/>
    </source>
</evidence>
<dbReference type="InterPro" id="IPR022084">
    <property type="entry name" value="TF_Elf_N"/>
</dbReference>
<keyword evidence="5" id="KW-0539">Nucleus</keyword>
<evidence type="ECO:0000256" key="4">
    <source>
        <dbReference type="ARBA" id="ARBA00023163"/>
    </source>
</evidence>
<dbReference type="GO" id="GO:0005634">
    <property type="term" value="C:nucleus"/>
    <property type="evidence" value="ECO:0007669"/>
    <property type="project" value="UniProtKB-SubCell"/>
</dbReference>
<evidence type="ECO:0000256" key="3">
    <source>
        <dbReference type="ARBA" id="ARBA00023015"/>
    </source>
</evidence>
<keyword evidence="3" id="KW-0805">Transcription regulation</keyword>
<dbReference type="Pfam" id="PF12310">
    <property type="entry name" value="Elf-1_N"/>
    <property type="match status" value="1"/>
</dbReference>
<evidence type="ECO:0000259" key="7">
    <source>
        <dbReference type="Pfam" id="PF12310"/>
    </source>
</evidence>
<dbReference type="Ensembl" id="ENSOKIT00005106537.1">
    <property type="protein sequence ID" value="ENSOKIP00005099398.1"/>
    <property type="gene ID" value="ENSOKIG00005043717.1"/>
</dbReference>
<dbReference type="AlphaFoldDB" id="A0A8C7K9Q5"/>
<organism evidence="8 10">
    <name type="scientific">Oncorhynchus kisutch</name>
    <name type="common">Coho salmon</name>
    <name type="synonym">Salmo kisutch</name>
    <dbReference type="NCBI Taxonomy" id="8019"/>
    <lineage>
        <taxon>Eukaryota</taxon>
        <taxon>Metazoa</taxon>
        <taxon>Chordata</taxon>
        <taxon>Craniata</taxon>
        <taxon>Vertebrata</taxon>
        <taxon>Euteleostomi</taxon>
        <taxon>Actinopterygii</taxon>
        <taxon>Neopterygii</taxon>
        <taxon>Teleostei</taxon>
        <taxon>Protacanthopterygii</taxon>
        <taxon>Salmoniformes</taxon>
        <taxon>Salmonidae</taxon>
        <taxon>Salmoninae</taxon>
        <taxon>Oncorhynchus</taxon>
    </lineage>
</organism>
<evidence type="ECO:0000256" key="5">
    <source>
        <dbReference type="ARBA" id="ARBA00023242"/>
    </source>
</evidence>
<evidence type="ECO:0000256" key="2">
    <source>
        <dbReference type="ARBA" id="ARBA00022553"/>
    </source>
</evidence>
<gene>
    <name evidence="8" type="primary">ELF2</name>
    <name evidence="9" type="synonym">LOC109876830</name>
</gene>
<protein>
    <submittedName>
        <fullName evidence="8">E74-like factor 2b (ets domain transcription factor)</fullName>
    </submittedName>
</protein>
<feature type="region of interest" description="Disordered" evidence="6">
    <location>
        <begin position="94"/>
        <end position="156"/>
    </location>
</feature>
<evidence type="ECO:0000313" key="9">
    <source>
        <dbReference type="Ensembl" id="ENSOKIP00005099398.1"/>
    </source>
</evidence>
<feature type="domain" description="Transcription factor Elf N-terminal" evidence="7">
    <location>
        <begin position="16"/>
        <end position="51"/>
    </location>
</feature>
<evidence type="ECO:0000256" key="6">
    <source>
        <dbReference type="SAM" id="MobiDB-lite"/>
    </source>
</evidence>
<dbReference type="GO" id="GO:0045893">
    <property type="term" value="P:positive regulation of DNA-templated transcription"/>
    <property type="evidence" value="ECO:0007669"/>
    <property type="project" value="UniProtKB-ARBA"/>
</dbReference>